<keyword evidence="3" id="KW-1185">Reference proteome</keyword>
<comment type="caution">
    <text evidence="2">The sequence shown here is derived from an EMBL/GenBank/DDBJ whole genome shotgun (WGS) entry which is preliminary data.</text>
</comment>
<dbReference type="EMBL" id="BRXU01000002">
    <property type="protein sequence ID" value="GLC49322.1"/>
    <property type="molecule type" value="Genomic_DNA"/>
</dbReference>
<evidence type="ECO:0008006" key="4">
    <source>
        <dbReference type="Google" id="ProtNLM"/>
    </source>
</evidence>
<accession>A0A9W6BBZ5</accession>
<feature type="region of interest" description="Disordered" evidence="1">
    <location>
        <begin position="202"/>
        <end position="236"/>
    </location>
</feature>
<protein>
    <recommendedName>
        <fullName evidence="4">Glycosyl transferase family 1 domain-containing protein</fullName>
    </recommendedName>
</protein>
<dbReference type="PANTHER" id="PTHR46656:SF3">
    <property type="entry name" value="PUTATIVE-RELATED"/>
    <property type="match status" value="1"/>
</dbReference>
<dbReference type="PANTHER" id="PTHR46656">
    <property type="entry name" value="PUTATIVE-RELATED"/>
    <property type="match status" value="1"/>
</dbReference>
<proteinExistence type="predicted"/>
<reference evidence="2 3" key="1">
    <citation type="journal article" date="2023" name="Commun. Biol.">
        <title>Reorganization of the ancestral sex-determining regions during the evolution of trioecy in Pleodorina starrii.</title>
        <authorList>
            <person name="Takahashi K."/>
            <person name="Suzuki S."/>
            <person name="Kawai-Toyooka H."/>
            <person name="Yamamoto K."/>
            <person name="Hamaji T."/>
            <person name="Ootsuki R."/>
            <person name="Yamaguchi H."/>
            <person name="Kawachi M."/>
            <person name="Higashiyama T."/>
            <person name="Nozaki H."/>
        </authorList>
    </citation>
    <scope>NUCLEOTIDE SEQUENCE [LARGE SCALE GENOMIC DNA]</scope>
    <source>
        <strain evidence="2 3">NIES-4479</strain>
    </source>
</reference>
<dbReference type="CDD" id="cd03801">
    <property type="entry name" value="GT4_PimA-like"/>
    <property type="match status" value="1"/>
</dbReference>
<dbReference type="Gene3D" id="3.40.50.2000">
    <property type="entry name" value="Glycogen Phosphorylase B"/>
    <property type="match status" value="1"/>
</dbReference>
<organism evidence="2 3">
    <name type="scientific">Pleodorina starrii</name>
    <dbReference type="NCBI Taxonomy" id="330485"/>
    <lineage>
        <taxon>Eukaryota</taxon>
        <taxon>Viridiplantae</taxon>
        <taxon>Chlorophyta</taxon>
        <taxon>core chlorophytes</taxon>
        <taxon>Chlorophyceae</taxon>
        <taxon>CS clade</taxon>
        <taxon>Chlamydomonadales</taxon>
        <taxon>Volvocaceae</taxon>
        <taxon>Pleodorina</taxon>
    </lineage>
</organism>
<name>A0A9W6BBZ5_9CHLO</name>
<gene>
    <name evidence="2" type="primary">PLEST004228</name>
    <name evidence="2" type="ORF">PLESTB_000206600</name>
</gene>
<dbReference type="Pfam" id="PF13692">
    <property type="entry name" value="Glyco_trans_1_4"/>
    <property type="match status" value="1"/>
</dbReference>
<evidence type="ECO:0000313" key="3">
    <source>
        <dbReference type="Proteomes" id="UP001165080"/>
    </source>
</evidence>
<evidence type="ECO:0000313" key="2">
    <source>
        <dbReference type="EMBL" id="GLC49322.1"/>
    </source>
</evidence>
<evidence type="ECO:0000256" key="1">
    <source>
        <dbReference type="SAM" id="MobiDB-lite"/>
    </source>
</evidence>
<dbReference type="SUPFAM" id="SSF53756">
    <property type="entry name" value="UDP-Glycosyltransferase/glycogen phosphorylase"/>
    <property type="match status" value="1"/>
</dbReference>
<dbReference type="AlphaFoldDB" id="A0A9W6BBZ5"/>
<feature type="compositionally biased region" description="Low complexity" evidence="1">
    <location>
        <begin position="204"/>
        <end position="235"/>
    </location>
</feature>
<sequence length="434" mass="47156">MPRKDHASAWSRHGTLGQLNDCGDQLSGLMEEQDHSQLLALHGSPSEAAIVVCHNLPPYLGRPSPRWASCEPCPPPTAGGLVRYAVARVMAETSRIPTDFVRSINSLDEVWVPTEASEEVLRRSGVTRPTVVVPLGVDTQELDRRRVLPLPLPPQSAVQVFGPPGRHSPDRQRPFAFVSIFKWELRKGYDVLLKAFLQEFGPAQGQQDPQRQQQRQQSDPGRGAAAAGGSAAAAAPCDGSDVELYILTKPFLSDETGAGLQARMRQWAGDALGPQFDPDRGPRVFVVSGHVPRRDYVAMLAAADAFVLPTRGEGWGLPILEAMSLGLPVIATNWSGPTAYMDEQVGYPLSYSLEAVPPTEPYWFQGSQWAEPSVPHLRDLMRAVASCAGRADARARGRAARRRAVERYAHPVVARRVAAELRRIASATRPGGGA</sequence>
<dbReference type="Proteomes" id="UP001165080">
    <property type="component" value="Unassembled WGS sequence"/>
</dbReference>